<dbReference type="RefSeq" id="WP_012826667.1">
    <property type="nucleotide sequence ID" value="NC_013440.1"/>
</dbReference>
<dbReference type="InterPro" id="IPR011042">
    <property type="entry name" value="6-blade_b-propeller_TolB-like"/>
</dbReference>
<evidence type="ECO:0000313" key="1">
    <source>
        <dbReference type="EMBL" id="ACY14058.1"/>
    </source>
</evidence>
<accession>D0LVS4</accession>
<dbReference type="Gene3D" id="2.120.10.30">
    <property type="entry name" value="TolB, C-terminal domain"/>
    <property type="match status" value="1"/>
</dbReference>
<protein>
    <submittedName>
        <fullName evidence="1">Uncharacterized protein</fullName>
    </submittedName>
</protein>
<dbReference type="HOGENOM" id="CLU_753916_0_0_7"/>
<gene>
    <name evidence="1" type="ordered locus">Hoch_1506</name>
</gene>
<sequence length="367" mass="38752">MCVLGCPDVGVGAWNYCSEDCPCDAGEGDCDGDDECAQGLICARDVGPKYGWDPETDVCESPEPIERAGTFVWVMDQGDRIGEFRLVKLTSEGVRVWALPLGQSQSIGVIPGSGLTWVSDLSTEEILKVDDQGAVVLRVPGIRTLFLASDPNDGGVWLGLSNYLRKLDSDGNTVVSFSSFSSHWDLAVDPRDSSVWVGSRDWTVGNPFANFDANGVERVRITTDGLYSNAPQQIAIDANDGSWWRTGAWTSRVFKHAADGTVLADLAGFVAPVAAAVDPADGSAWIADLRAGSQGAVVKLASDGTELVRVTLSSQPHALAVDPADGSVWAGIDGAMVKLDASGQVLATVSGFQTPSMVEIANVVIDE</sequence>
<keyword evidence="2" id="KW-1185">Reference proteome</keyword>
<dbReference type="KEGG" id="hoh:Hoch_1506"/>
<dbReference type="AlphaFoldDB" id="D0LVS4"/>
<dbReference type="EMBL" id="CP001804">
    <property type="protein sequence ID" value="ACY14058.1"/>
    <property type="molecule type" value="Genomic_DNA"/>
</dbReference>
<dbReference type="OrthoDB" id="5430002at2"/>
<proteinExistence type="predicted"/>
<dbReference type="SUPFAM" id="SSF101898">
    <property type="entry name" value="NHL repeat"/>
    <property type="match status" value="1"/>
</dbReference>
<organism evidence="1 2">
    <name type="scientific">Haliangium ochraceum (strain DSM 14365 / JCM 11303 / SMP-2)</name>
    <dbReference type="NCBI Taxonomy" id="502025"/>
    <lineage>
        <taxon>Bacteria</taxon>
        <taxon>Pseudomonadati</taxon>
        <taxon>Myxococcota</taxon>
        <taxon>Polyangia</taxon>
        <taxon>Haliangiales</taxon>
        <taxon>Kofleriaceae</taxon>
        <taxon>Haliangium</taxon>
    </lineage>
</organism>
<dbReference type="Proteomes" id="UP000001880">
    <property type="component" value="Chromosome"/>
</dbReference>
<evidence type="ECO:0000313" key="2">
    <source>
        <dbReference type="Proteomes" id="UP000001880"/>
    </source>
</evidence>
<name>D0LVS4_HALO1</name>
<dbReference type="eggNOG" id="COG3391">
    <property type="taxonomic scope" value="Bacteria"/>
</dbReference>
<reference evidence="1 2" key="1">
    <citation type="journal article" date="2010" name="Stand. Genomic Sci.">
        <title>Complete genome sequence of Haliangium ochraceum type strain (SMP-2).</title>
        <authorList>
            <consortium name="US DOE Joint Genome Institute (JGI-PGF)"/>
            <person name="Ivanova N."/>
            <person name="Daum C."/>
            <person name="Lang E."/>
            <person name="Abt B."/>
            <person name="Kopitz M."/>
            <person name="Saunders E."/>
            <person name="Lapidus A."/>
            <person name="Lucas S."/>
            <person name="Glavina Del Rio T."/>
            <person name="Nolan M."/>
            <person name="Tice H."/>
            <person name="Copeland A."/>
            <person name="Cheng J.F."/>
            <person name="Chen F."/>
            <person name="Bruce D."/>
            <person name="Goodwin L."/>
            <person name="Pitluck S."/>
            <person name="Mavromatis K."/>
            <person name="Pati A."/>
            <person name="Mikhailova N."/>
            <person name="Chen A."/>
            <person name="Palaniappan K."/>
            <person name="Land M."/>
            <person name="Hauser L."/>
            <person name="Chang Y.J."/>
            <person name="Jeffries C.D."/>
            <person name="Detter J.C."/>
            <person name="Brettin T."/>
            <person name="Rohde M."/>
            <person name="Goker M."/>
            <person name="Bristow J."/>
            <person name="Markowitz V."/>
            <person name="Eisen J.A."/>
            <person name="Hugenholtz P."/>
            <person name="Kyrpides N.C."/>
            <person name="Klenk H.P."/>
        </authorList>
    </citation>
    <scope>NUCLEOTIDE SEQUENCE [LARGE SCALE GENOMIC DNA]</scope>
    <source>
        <strain evidence="2">DSM 14365 / CIP 107738 / JCM 11303 / AJ 13395 / SMP-2</strain>
    </source>
</reference>
<dbReference type="SMR" id="D0LVS4"/>